<dbReference type="GO" id="GO:0003723">
    <property type="term" value="F:RNA binding"/>
    <property type="evidence" value="ECO:0007669"/>
    <property type="project" value="UniProtKB-UniRule"/>
</dbReference>
<feature type="compositionally biased region" description="Basic and acidic residues" evidence="4">
    <location>
        <begin position="1"/>
        <end position="14"/>
    </location>
</feature>
<dbReference type="InterPro" id="IPR012677">
    <property type="entry name" value="Nucleotide-bd_a/b_plait_sf"/>
</dbReference>
<evidence type="ECO:0000256" key="2">
    <source>
        <dbReference type="ARBA" id="ARBA00022884"/>
    </source>
</evidence>
<dbReference type="Proteomes" id="UP000654370">
    <property type="component" value="Unassembled WGS sequence"/>
</dbReference>
<evidence type="ECO:0000259" key="5">
    <source>
        <dbReference type="PROSITE" id="PS50102"/>
    </source>
</evidence>
<keyword evidence="7" id="KW-1185">Reference proteome</keyword>
<feature type="region of interest" description="Disordered" evidence="4">
    <location>
        <begin position="338"/>
        <end position="361"/>
    </location>
</feature>
<dbReference type="SUPFAM" id="SSF54928">
    <property type="entry name" value="RNA-binding domain, RBD"/>
    <property type="match status" value="2"/>
</dbReference>
<accession>A0A8H7PLJ5</accession>
<feature type="compositionally biased region" description="Polar residues" evidence="4">
    <location>
        <begin position="15"/>
        <end position="29"/>
    </location>
</feature>
<feature type="domain" description="RRM" evidence="5">
    <location>
        <begin position="253"/>
        <end position="338"/>
    </location>
</feature>
<organism evidence="6 7">
    <name type="scientific">Mortierella isabellina</name>
    <name type="common">Filamentous fungus</name>
    <name type="synonym">Umbelopsis isabellina</name>
    <dbReference type="NCBI Taxonomy" id="91625"/>
    <lineage>
        <taxon>Eukaryota</taxon>
        <taxon>Fungi</taxon>
        <taxon>Fungi incertae sedis</taxon>
        <taxon>Mucoromycota</taxon>
        <taxon>Mucoromycotina</taxon>
        <taxon>Umbelopsidomycetes</taxon>
        <taxon>Umbelopsidales</taxon>
        <taxon>Umbelopsidaceae</taxon>
        <taxon>Umbelopsis</taxon>
    </lineage>
</organism>
<feature type="compositionally biased region" description="Polar residues" evidence="4">
    <location>
        <begin position="338"/>
        <end position="354"/>
    </location>
</feature>
<sequence length="510" mass="57321">MESSDIEHCTRTQDRSSPAKTNGTETNSHLSEDHIVNNINHARGRPASCIFVASLSKLLKDSELCHSVAQHFAQWGTVLNVKVFRDWMQRPYGFVQFEVGGPHNSIICLDSSIYGEIAHFTEHMRRSKSIERSLRTIYLGGMSNHTKKKVPFSSQLPNTLAAPHIDLVLPAKDIQSFAENFGGVENITLIKLSLKQPPAVDAFIRFHYRDDAVKAYLAIAADPPFQAVVVEWAANVNYSNDDPCDVPEQYFSSIVYVKNLPFHAKQEAIYNRFGRYGTIVSVAIIGRKPFAVRKKLGNTTQCCAYVHYKTQEEAVCAQEGENGSSMQGRTLQVTLAHDSNLSSGNGNNKTQHPSHTNDRKHQSKILYAAAKYSKPQEDYKANGMPIQSLNKNYLEKRHQDKYVTESGATLPLYPYTNGYQGSTRLRVCKFMKIQLTKSNHVAANNLMQYPPTHANPVDYSGMCYSMPPMYPYCLDYGNGYYYNTGYGYNGTFYSAVMPYPAATVASRHRH</sequence>
<dbReference type="InterPro" id="IPR000504">
    <property type="entry name" value="RRM_dom"/>
</dbReference>
<reference evidence="6" key="1">
    <citation type="submission" date="2020-12" db="EMBL/GenBank/DDBJ databases">
        <title>Metabolic potential, ecology and presence of endohyphal bacteria is reflected in genomic diversity of Mucoromycotina.</title>
        <authorList>
            <person name="Muszewska A."/>
            <person name="Okrasinska A."/>
            <person name="Steczkiewicz K."/>
            <person name="Drgas O."/>
            <person name="Orlowska M."/>
            <person name="Perlinska-Lenart U."/>
            <person name="Aleksandrzak-Piekarczyk T."/>
            <person name="Szatraj K."/>
            <person name="Zielenkiewicz U."/>
            <person name="Pilsyk S."/>
            <person name="Malc E."/>
            <person name="Mieczkowski P."/>
            <person name="Kruszewska J.S."/>
            <person name="Biernat P."/>
            <person name="Pawlowska J."/>
        </authorList>
    </citation>
    <scope>NUCLEOTIDE SEQUENCE</scope>
    <source>
        <strain evidence="6">WA0000067209</strain>
    </source>
</reference>
<dbReference type="EMBL" id="JAEPQZ010000011">
    <property type="protein sequence ID" value="KAG2175441.1"/>
    <property type="molecule type" value="Genomic_DNA"/>
</dbReference>
<protein>
    <recommendedName>
        <fullName evidence="5">RRM domain-containing protein</fullName>
    </recommendedName>
</protein>
<dbReference type="InterPro" id="IPR035979">
    <property type="entry name" value="RBD_domain_sf"/>
</dbReference>
<feature type="region of interest" description="Disordered" evidence="4">
    <location>
        <begin position="1"/>
        <end position="32"/>
    </location>
</feature>
<gene>
    <name evidence="6" type="ORF">INT43_001088</name>
</gene>
<evidence type="ECO:0000256" key="1">
    <source>
        <dbReference type="ARBA" id="ARBA00022737"/>
    </source>
</evidence>
<proteinExistence type="predicted"/>
<keyword evidence="2 3" id="KW-0694">RNA-binding</keyword>
<evidence type="ECO:0000256" key="4">
    <source>
        <dbReference type="SAM" id="MobiDB-lite"/>
    </source>
</evidence>
<dbReference type="AlphaFoldDB" id="A0A8H7PLJ5"/>
<dbReference type="PANTHER" id="PTHR24012">
    <property type="entry name" value="RNA BINDING PROTEIN"/>
    <property type="match status" value="1"/>
</dbReference>
<dbReference type="PROSITE" id="PS50102">
    <property type="entry name" value="RRM"/>
    <property type="match status" value="1"/>
</dbReference>
<evidence type="ECO:0000256" key="3">
    <source>
        <dbReference type="PROSITE-ProRule" id="PRU00176"/>
    </source>
</evidence>
<dbReference type="OrthoDB" id="410044at2759"/>
<evidence type="ECO:0000313" key="6">
    <source>
        <dbReference type="EMBL" id="KAG2175441.1"/>
    </source>
</evidence>
<dbReference type="Gene3D" id="3.30.70.330">
    <property type="match status" value="3"/>
</dbReference>
<evidence type="ECO:0000313" key="7">
    <source>
        <dbReference type="Proteomes" id="UP000654370"/>
    </source>
</evidence>
<dbReference type="SMART" id="SM00360">
    <property type="entry name" value="RRM"/>
    <property type="match status" value="3"/>
</dbReference>
<dbReference type="Pfam" id="PF00076">
    <property type="entry name" value="RRM_1"/>
    <property type="match status" value="1"/>
</dbReference>
<comment type="caution">
    <text evidence="6">The sequence shown here is derived from an EMBL/GenBank/DDBJ whole genome shotgun (WGS) entry which is preliminary data.</text>
</comment>
<name>A0A8H7PLJ5_MORIS</name>
<keyword evidence="1" id="KW-0677">Repeat</keyword>
<dbReference type="CDD" id="cd00590">
    <property type="entry name" value="RRM_SF"/>
    <property type="match status" value="2"/>
</dbReference>